<comment type="caution">
    <text evidence="2">The sequence shown here is derived from an EMBL/GenBank/DDBJ whole genome shotgun (WGS) entry which is preliminary data.</text>
</comment>
<dbReference type="RefSeq" id="WP_193930691.1">
    <property type="nucleotide sequence ID" value="NZ_CAWPMZ010000096.1"/>
</dbReference>
<name>A0ABR9UMD6_9CHRO</name>
<reference evidence="2 3" key="1">
    <citation type="submission" date="2020-10" db="EMBL/GenBank/DDBJ databases">
        <authorList>
            <person name="Castelo-Branco R."/>
            <person name="Eusebio N."/>
            <person name="Adriana R."/>
            <person name="Vieira A."/>
            <person name="Brugerolle De Fraissinette N."/>
            <person name="Rezende De Castro R."/>
            <person name="Schneider M.P."/>
            <person name="Vasconcelos V."/>
            <person name="Leao P.N."/>
        </authorList>
    </citation>
    <scope>NUCLEOTIDE SEQUENCE [LARGE SCALE GENOMIC DNA]</scope>
    <source>
        <strain evidence="2 3">LEGE 06123</strain>
    </source>
</reference>
<feature type="chain" id="PRO_5046462808" description="DUF4476 domain-containing protein" evidence="1">
    <location>
        <begin position="25"/>
        <end position="213"/>
    </location>
</feature>
<organism evidence="2 3">
    <name type="scientific">Gloeocapsopsis crepidinum LEGE 06123</name>
    <dbReference type="NCBI Taxonomy" id="588587"/>
    <lineage>
        <taxon>Bacteria</taxon>
        <taxon>Bacillati</taxon>
        <taxon>Cyanobacteriota</taxon>
        <taxon>Cyanophyceae</taxon>
        <taxon>Oscillatoriophycideae</taxon>
        <taxon>Chroococcales</taxon>
        <taxon>Chroococcaceae</taxon>
        <taxon>Gloeocapsopsis</taxon>
    </lineage>
</organism>
<proteinExistence type="predicted"/>
<sequence length="213" mass="23479">MRHVTSKISAVIFSFLAISAPALSQTQPQPTLIPVQSSGGQSLNQLVPQWGFNLVPCITGVASITYGAEKACVTPTQQLPAGEYIYESTTNQVTPQNSQTGATPKFTFTSVLDYSNCLETILQLYQGTLNPQQKNGCIAQSNQQLSKSQALELISGANFYATNMLERKLYPPRGQRRRVAQIFQFIYDIDASDAEMQKLATQSYSNLQMDRPQ</sequence>
<gene>
    <name evidence="2" type="ORF">IQ230_03515</name>
</gene>
<evidence type="ECO:0000313" key="2">
    <source>
        <dbReference type="EMBL" id="MBE9189447.1"/>
    </source>
</evidence>
<evidence type="ECO:0000256" key="1">
    <source>
        <dbReference type="SAM" id="SignalP"/>
    </source>
</evidence>
<feature type="signal peptide" evidence="1">
    <location>
        <begin position="1"/>
        <end position="24"/>
    </location>
</feature>
<evidence type="ECO:0008006" key="4">
    <source>
        <dbReference type="Google" id="ProtNLM"/>
    </source>
</evidence>
<evidence type="ECO:0000313" key="3">
    <source>
        <dbReference type="Proteomes" id="UP000651156"/>
    </source>
</evidence>
<dbReference type="EMBL" id="JADEWN010000005">
    <property type="protein sequence ID" value="MBE9189447.1"/>
    <property type="molecule type" value="Genomic_DNA"/>
</dbReference>
<protein>
    <recommendedName>
        <fullName evidence="4">DUF4476 domain-containing protein</fullName>
    </recommendedName>
</protein>
<keyword evidence="1" id="KW-0732">Signal</keyword>
<keyword evidence="3" id="KW-1185">Reference proteome</keyword>
<dbReference type="Proteomes" id="UP000651156">
    <property type="component" value="Unassembled WGS sequence"/>
</dbReference>
<accession>A0ABR9UMD6</accession>